<dbReference type="EMBL" id="CM029051">
    <property type="protein sequence ID" value="KAG2561347.1"/>
    <property type="molecule type" value="Genomic_DNA"/>
</dbReference>
<evidence type="ECO:0000313" key="1">
    <source>
        <dbReference type="EMBL" id="KAG2561347.1"/>
    </source>
</evidence>
<comment type="caution">
    <text evidence="1">The sequence shown here is derived from an EMBL/GenBank/DDBJ whole genome shotgun (WGS) entry which is preliminary data.</text>
</comment>
<proteinExistence type="predicted"/>
<keyword evidence="2" id="KW-1185">Reference proteome</keyword>
<organism evidence="1 2">
    <name type="scientific">Panicum virgatum</name>
    <name type="common">Blackwell switchgrass</name>
    <dbReference type="NCBI Taxonomy" id="38727"/>
    <lineage>
        <taxon>Eukaryota</taxon>
        <taxon>Viridiplantae</taxon>
        <taxon>Streptophyta</taxon>
        <taxon>Embryophyta</taxon>
        <taxon>Tracheophyta</taxon>
        <taxon>Spermatophyta</taxon>
        <taxon>Magnoliopsida</taxon>
        <taxon>Liliopsida</taxon>
        <taxon>Poales</taxon>
        <taxon>Poaceae</taxon>
        <taxon>PACMAD clade</taxon>
        <taxon>Panicoideae</taxon>
        <taxon>Panicodae</taxon>
        <taxon>Paniceae</taxon>
        <taxon>Panicinae</taxon>
        <taxon>Panicum</taxon>
        <taxon>Panicum sect. Hiantes</taxon>
    </lineage>
</organism>
<reference evidence="1" key="1">
    <citation type="submission" date="2020-05" db="EMBL/GenBank/DDBJ databases">
        <title>WGS assembly of Panicum virgatum.</title>
        <authorList>
            <person name="Lovell J.T."/>
            <person name="Jenkins J."/>
            <person name="Shu S."/>
            <person name="Juenger T.E."/>
            <person name="Schmutz J."/>
        </authorList>
    </citation>
    <scope>NUCLEOTIDE SEQUENCE</scope>
    <source>
        <strain evidence="1">AP13</strain>
    </source>
</reference>
<dbReference type="Proteomes" id="UP000823388">
    <property type="component" value="Chromosome 8K"/>
</dbReference>
<evidence type="ECO:0000313" key="2">
    <source>
        <dbReference type="Proteomes" id="UP000823388"/>
    </source>
</evidence>
<gene>
    <name evidence="1" type="ORF">PVAP13_8KG155201</name>
</gene>
<name>A0A8T0PGC6_PANVG</name>
<sequence length="40" mass="4593">MSTDVSAQDNNRHCCLADLICRQEDNMCIICTMLQDNWTS</sequence>
<dbReference type="AlphaFoldDB" id="A0A8T0PGC6"/>
<accession>A0A8T0PGC6</accession>
<protein>
    <submittedName>
        <fullName evidence="1">Uncharacterized protein</fullName>
    </submittedName>
</protein>